<protein>
    <submittedName>
        <fullName evidence="1">16723_t:CDS:1</fullName>
    </submittedName>
</protein>
<proteinExistence type="predicted"/>
<feature type="non-terminal residue" evidence="1">
    <location>
        <position position="75"/>
    </location>
</feature>
<evidence type="ECO:0000313" key="2">
    <source>
        <dbReference type="Proteomes" id="UP000789525"/>
    </source>
</evidence>
<organism evidence="1 2">
    <name type="scientific">Acaulospora colombiana</name>
    <dbReference type="NCBI Taxonomy" id="27376"/>
    <lineage>
        <taxon>Eukaryota</taxon>
        <taxon>Fungi</taxon>
        <taxon>Fungi incertae sedis</taxon>
        <taxon>Mucoromycota</taxon>
        <taxon>Glomeromycotina</taxon>
        <taxon>Glomeromycetes</taxon>
        <taxon>Diversisporales</taxon>
        <taxon>Acaulosporaceae</taxon>
        <taxon>Acaulospora</taxon>
    </lineage>
</organism>
<name>A0ACA9Q2L9_9GLOM</name>
<gene>
    <name evidence="1" type="ORF">ACOLOM_LOCUS11862</name>
</gene>
<evidence type="ECO:0000313" key="1">
    <source>
        <dbReference type="EMBL" id="CAG8735032.1"/>
    </source>
</evidence>
<reference evidence="1" key="1">
    <citation type="submission" date="2021-06" db="EMBL/GenBank/DDBJ databases">
        <authorList>
            <person name="Kallberg Y."/>
            <person name="Tangrot J."/>
            <person name="Rosling A."/>
        </authorList>
    </citation>
    <scope>NUCLEOTIDE SEQUENCE</scope>
    <source>
        <strain evidence="1">CL356</strain>
    </source>
</reference>
<sequence length="75" mass="8225">MPFGSVARELADYLRRREAVYGVRDPPIRASVQPEFAGFVRRGPASPRTIPMITQRIKGGITMAILAALDNLLDG</sequence>
<keyword evidence="2" id="KW-1185">Reference proteome</keyword>
<accession>A0ACA9Q2L9</accession>
<dbReference type="EMBL" id="CAJVPT010044802">
    <property type="protein sequence ID" value="CAG8735032.1"/>
    <property type="molecule type" value="Genomic_DNA"/>
</dbReference>
<comment type="caution">
    <text evidence="1">The sequence shown here is derived from an EMBL/GenBank/DDBJ whole genome shotgun (WGS) entry which is preliminary data.</text>
</comment>
<dbReference type="Proteomes" id="UP000789525">
    <property type="component" value="Unassembled WGS sequence"/>
</dbReference>